<reference evidence="3" key="1">
    <citation type="submission" date="2017-05" db="EMBL/GenBank/DDBJ databases">
        <title>The Genome Sequence of Enterococcus sp. 9E7_DIV0242.</title>
        <authorList>
            <consortium name="The Broad Institute Genomics Platform"/>
            <consortium name="The Broad Institute Genomic Center for Infectious Diseases"/>
            <person name="Earl A."/>
            <person name="Manson A."/>
            <person name="Schwartman J."/>
            <person name="Gilmore M."/>
            <person name="Abouelleil A."/>
            <person name="Cao P."/>
            <person name="Chapman S."/>
            <person name="Cusick C."/>
            <person name="Shea T."/>
            <person name="Young S."/>
            <person name="Neafsey D."/>
            <person name="Nusbaum C."/>
            <person name="Birren B."/>
        </authorList>
    </citation>
    <scope>NUCLEOTIDE SEQUENCE [LARGE SCALE GENOMIC DNA]</scope>
    <source>
        <strain evidence="3">9E7_DIV0242</strain>
    </source>
</reference>
<evidence type="ECO:0008006" key="6">
    <source>
        <dbReference type="Google" id="ProtNLM"/>
    </source>
</evidence>
<dbReference type="InterPro" id="IPR008589">
    <property type="entry name" value="MupG"/>
</dbReference>
<dbReference type="InterPro" id="IPR043797">
    <property type="entry name" value="MupG_N"/>
</dbReference>
<proteinExistence type="predicted"/>
<name>A0A242K3L8_9ENTE</name>
<dbReference type="PANTHER" id="PTHR38435:SF1">
    <property type="entry name" value="DUF871 DOMAIN-CONTAINING PROTEIN"/>
    <property type="match status" value="1"/>
</dbReference>
<dbReference type="InterPro" id="IPR043894">
    <property type="entry name" value="MupG_C"/>
</dbReference>
<dbReference type="InterPro" id="IPR017853">
    <property type="entry name" value="GH"/>
</dbReference>
<dbReference type="PANTHER" id="PTHR38435">
    <property type="match status" value="1"/>
</dbReference>
<sequence>MTKGLGFSIYPEKTRKEDDMAYIRLAAGYGFTRMFTCFLSVELTKNELLEKYKPLIGLARSLGIETYVDVYPSFFSNMGISLNDLSFFEELGAAGFRLDRSFSGSEESLMTYNPEGLKIEVNISNDTSYVENILDFQPNKDQLVGCHNFYPQRYSGLKESYFIQATERYKKLGLHTAAFVTSQSGTIGPWDISEGQPTLERDRELSIDLQARAMWACADIDDIIVGNAYATEAELKQLSEIQPYVVNFSVDRSTGISETEAKICYEELHFQRGDISSFMIRSTASRTKYRGQTIKARPAESKIKVGDVLIANESYGIYAGELQVALEERENDGVWNVVGSIPKEEHFMLDYITPWKKFIFRKEVTL</sequence>
<gene>
    <name evidence="4" type="ORF">A5888_001738</name>
    <name evidence="3" type="ORF">A5888_003077</name>
</gene>
<reference evidence="4" key="2">
    <citation type="submission" date="2017-05" db="EMBL/GenBank/DDBJ databases">
        <authorList>
            <consortium name="The Broad Institute Genomics Platform"/>
            <consortium name="The Broad Institute Genomic Center for Infectious Diseases"/>
            <person name="Earl A."/>
            <person name="Manson A."/>
            <person name="Schwartman J."/>
            <person name="Gilmore M."/>
            <person name="Abouelleil A."/>
            <person name="Cao P."/>
            <person name="Chapman S."/>
            <person name="Cusick C."/>
            <person name="Shea T."/>
            <person name="Young S."/>
            <person name="Neafsey D."/>
            <person name="Nusbaum C."/>
            <person name="Birren B."/>
        </authorList>
    </citation>
    <scope>NUCLEOTIDE SEQUENCE</scope>
    <source>
        <strain evidence="4">9E7_DIV0242</strain>
    </source>
</reference>
<reference evidence="4" key="3">
    <citation type="submission" date="2024-03" db="EMBL/GenBank/DDBJ databases">
        <title>The Genome Sequence of Enterococcus sp. DIV0242b.</title>
        <authorList>
            <consortium name="The Broad Institute Genomics Platform"/>
            <consortium name="The Broad Institute Microbial Omics Core"/>
            <consortium name="The Broad Institute Genomic Center for Infectious Diseases"/>
            <person name="Earl A."/>
            <person name="Manson A."/>
            <person name="Gilmore M."/>
            <person name="Schwartman J."/>
            <person name="Shea T."/>
            <person name="Abouelleil A."/>
            <person name="Cao P."/>
            <person name="Chapman S."/>
            <person name="Cusick C."/>
            <person name="Young S."/>
            <person name="Neafsey D."/>
            <person name="Nusbaum C."/>
            <person name="Birren B."/>
        </authorList>
    </citation>
    <scope>NUCLEOTIDE SEQUENCE</scope>
    <source>
        <strain evidence="4">9E7_DIV0242</strain>
    </source>
</reference>
<feature type="domain" description="6-phospho-N-acetylmuramidase N-terminal" evidence="2">
    <location>
        <begin position="5"/>
        <end position="240"/>
    </location>
</feature>
<organism evidence="3">
    <name type="scientific">Candidatus Enterococcus clewellii</name>
    <dbReference type="NCBI Taxonomy" id="1834193"/>
    <lineage>
        <taxon>Bacteria</taxon>
        <taxon>Bacillati</taxon>
        <taxon>Bacillota</taxon>
        <taxon>Bacilli</taxon>
        <taxon>Lactobacillales</taxon>
        <taxon>Enterococcaceae</taxon>
        <taxon>Enterococcus</taxon>
    </lineage>
</organism>
<evidence type="ECO:0000313" key="4">
    <source>
        <dbReference type="EMBL" id="WYJ90010.1"/>
    </source>
</evidence>
<dbReference type="AlphaFoldDB" id="A0A242K3L8"/>
<evidence type="ECO:0000313" key="3">
    <source>
        <dbReference type="EMBL" id="OTP13599.1"/>
    </source>
</evidence>
<dbReference type="InterPro" id="IPR029000">
    <property type="entry name" value="Cyclophilin-like_dom_sf"/>
</dbReference>
<dbReference type="Pfam" id="PF05913">
    <property type="entry name" value="MupG_C"/>
    <property type="match status" value="1"/>
</dbReference>
<dbReference type="OrthoDB" id="5809921at2"/>
<evidence type="ECO:0000259" key="1">
    <source>
        <dbReference type="Pfam" id="PF05913"/>
    </source>
</evidence>
<accession>A0A242K3L8</accession>
<dbReference type="EMBL" id="NGMM01000005">
    <property type="protein sequence ID" value="OTP13599.1"/>
    <property type="molecule type" value="Genomic_DNA"/>
</dbReference>
<dbReference type="RefSeq" id="WP_086350080.1">
    <property type="nucleotide sequence ID" value="NZ_CP147247.1"/>
</dbReference>
<evidence type="ECO:0000259" key="2">
    <source>
        <dbReference type="Pfam" id="PF19200"/>
    </source>
</evidence>
<dbReference type="Gene3D" id="3.20.20.70">
    <property type="entry name" value="Aldolase class I"/>
    <property type="match status" value="1"/>
</dbReference>
<protein>
    <recommendedName>
        <fullName evidence="6">Outer surface protein</fullName>
    </recommendedName>
</protein>
<feature type="domain" description="6-phospho-N-acetylmuramidase C-terminal" evidence="1">
    <location>
        <begin position="247"/>
        <end position="360"/>
    </location>
</feature>
<dbReference type="InterPro" id="IPR013785">
    <property type="entry name" value="Aldolase_TIM"/>
</dbReference>
<evidence type="ECO:0000313" key="5">
    <source>
        <dbReference type="Proteomes" id="UP000195141"/>
    </source>
</evidence>
<dbReference type="SUPFAM" id="SSF51445">
    <property type="entry name" value="(Trans)glycosidases"/>
    <property type="match status" value="1"/>
</dbReference>
<keyword evidence="5" id="KW-1185">Reference proteome</keyword>
<dbReference type="SUPFAM" id="SSF50891">
    <property type="entry name" value="Cyclophilin-like"/>
    <property type="match status" value="1"/>
</dbReference>
<dbReference type="EMBL" id="CP147247">
    <property type="protein sequence ID" value="WYJ90010.1"/>
    <property type="molecule type" value="Genomic_DNA"/>
</dbReference>
<dbReference type="Pfam" id="PF19200">
    <property type="entry name" value="MupG_N"/>
    <property type="match status" value="1"/>
</dbReference>
<dbReference type="Proteomes" id="UP000195141">
    <property type="component" value="Chromosome"/>
</dbReference>
<dbReference type="Gene3D" id="2.40.100.10">
    <property type="entry name" value="Cyclophilin-like"/>
    <property type="match status" value="1"/>
</dbReference>